<keyword evidence="2" id="KW-1185">Reference proteome</keyword>
<dbReference type="EMBL" id="JWZT01004623">
    <property type="protein sequence ID" value="KII63703.1"/>
    <property type="molecule type" value="Genomic_DNA"/>
</dbReference>
<evidence type="ECO:0000313" key="2">
    <source>
        <dbReference type="Proteomes" id="UP000031668"/>
    </source>
</evidence>
<accession>A0A0C2IEK3</accession>
<dbReference type="Proteomes" id="UP000031668">
    <property type="component" value="Unassembled WGS sequence"/>
</dbReference>
<proteinExistence type="predicted"/>
<name>A0A0C2IEK3_THEKT</name>
<evidence type="ECO:0000313" key="1">
    <source>
        <dbReference type="EMBL" id="KII63703.1"/>
    </source>
</evidence>
<reference evidence="1 2" key="1">
    <citation type="journal article" date="2014" name="Genome Biol. Evol.">
        <title>The genome of the myxosporean Thelohanellus kitauei shows adaptations to nutrient acquisition within its fish host.</title>
        <authorList>
            <person name="Yang Y."/>
            <person name="Xiong J."/>
            <person name="Zhou Z."/>
            <person name="Huo F."/>
            <person name="Miao W."/>
            <person name="Ran C."/>
            <person name="Liu Y."/>
            <person name="Zhang J."/>
            <person name="Feng J."/>
            <person name="Wang M."/>
            <person name="Wang M."/>
            <person name="Wang L."/>
            <person name="Yao B."/>
        </authorList>
    </citation>
    <scope>NUCLEOTIDE SEQUENCE [LARGE SCALE GENOMIC DNA]</scope>
    <source>
        <strain evidence="1">Wuqing</strain>
    </source>
</reference>
<sequence length="187" mass="21559">MSDKNIEMEAQKLKEDLHGLEKYVGDTLEGVQSKLDDFIERFRLFKTNIICEFDELKNKENIVSSNVASFNRTESILEESPSTPNNAISPRYPRYVSPSIRTTPCKDSSQNGSSQSLDFDFKLDKYCSKTLILQSCFRGFLCRLVYNSKRVKTLRDVVTESRNLLQDFKELSQTDDDFKARLSVEVL</sequence>
<organism evidence="1 2">
    <name type="scientific">Thelohanellus kitauei</name>
    <name type="common">Myxosporean</name>
    <dbReference type="NCBI Taxonomy" id="669202"/>
    <lineage>
        <taxon>Eukaryota</taxon>
        <taxon>Metazoa</taxon>
        <taxon>Cnidaria</taxon>
        <taxon>Myxozoa</taxon>
        <taxon>Myxosporea</taxon>
        <taxon>Bivalvulida</taxon>
        <taxon>Platysporina</taxon>
        <taxon>Myxobolidae</taxon>
        <taxon>Thelohanellus</taxon>
    </lineage>
</organism>
<comment type="caution">
    <text evidence="1">The sequence shown here is derived from an EMBL/GenBank/DDBJ whole genome shotgun (WGS) entry which is preliminary data.</text>
</comment>
<protein>
    <submittedName>
        <fullName evidence="1">Uncharacterized protein</fullName>
    </submittedName>
</protein>
<dbReference type="AlphaFoldDB" id="A0A0C2IEK3"/>
<gene>
    <name evidence="1" type="ORF">RF11_06241</name>
</gene>